<name>A0ABV4JQF0_9BACT</name>
<dbReference type="RefSeq" id="WP_371150150.1">
    <property type="nucleotide sequence ID" value="NZ_JBFSOO010000003.1"/>
</dbReference>
<keyword evidence="1" id="KW-1133">Transmembrane helix</keyword>
<keyword evidence="3" id="KW-1185">Reference proteome</keyword>
<dbReference type="Proteomes" id="UP001568358">
    <property type="component" value="Unassembled WGS sequence"/>
</dbReference>
<gene>
    <name evidence="2" type="ORF">AB2Z07_05445</name>
</gene>
<feature type="transmembrane region" description="Helical" evidence="1">
    <location>
        <begin position="14"/>
        <end position="34"/>
    </location>
</feature>
<evidence type="ECO:0000313" key="3">
    <source>
        <dbReference type="Proteomes" id="UP001568358"/>
    </source>
</evidence>
<proteinExistence type="predicted"/>
<evidence type="ECO:0000313" key="2">
    <source>
        <dbReference type="EMBL" id="MEZ6852983.1"/>
    </source>
</evidence>
<accession>A0ABV4JQF0</accession>
<dbReference type="EMBL" id="JBFSOO010000003">
    <property type="protein sequence ID" value="MEZ6852983.1"/>
    <property type="molecule type" value="Genomic_DNA"/>
</dbReference>
<organism evidence="2 3">
    <name type="scientific">Halodesulfovibrio aestuarii</name>
    <dbReference type="NCBI Taxonomy" id="126333"/>
    <lineage>
        <taxon>Bacteria</taxon>
        <taxon>Pseudomonadati</taxon>
        <taxon>Thermodesulfobacteriota</taxon>
        <taxon>Desulfovibrionia</taxon>
        <taxon>Desulfovibrionales</taxon>
        <taxon>Desulfovibrionaceae</taxon>
        <taxon>Halodesulfovibrio</taxon>
    </lineage>
</organism>
<sequence>MYVSAPKEWPTTAFINRLFVAGLLALGFAAYLSLGEILTR</sequence>
<reference evidence="2 3" key="1">
    <citation type="submission" date="2024-07" db="EMBL/GenBank/DDBJ databases">
        <title>Active virus-host system and metabolic interactions in a Lokiarchaeon culture.</title>
        <authorList>
            <person name="Ponce Toledo R.I."/>
            <person name="Rodrigues Oliveira T."/>
            <person name="Schleper C."/>
        </authorList>
    </citation>
    <scope>NUCLEOTIDE SEQUENCE [LARGE SCALE GENOMIC DNA]</scope>
    <source>
        <strain evidence="2 3">B35</strain>
    </source>
</reference>
<keyword evidence="1" id="KW-0812">Transmembrane</keyword>
<evidence type="ECO:0000256" key="1">
    <source>
        <dbReference type="SAM" id="Phobius"/>
    </source>
</evidence>
<protein>
    <submittedName>
        <fullName evidence="2">Uncharacterized protein</fullName>
    </submittedName>
</protein>
<comment type="caution">
    <text evidence="2">The sequence shown here is derived from an EMBL/GenBank/DDBJ whole genome shotgun (WGS) entry which is preliminary data.</text>
</comment>
<keyword evidence="1" id="KW-0472">Membrane</keyword>